<proteinExistence type="predicted"/>
<feature type="region of interest" description="Disordered" evidence="1">
    <location>
        <begin position="1"/>
        <end position="47"/>
    </location>
</feature>
<dbReference type="Proteomes" id="UP001457282">
    <property type="component" value="Unassembled WGS sequence"/>
</dbReference>
<gene>
    <name evidence="3" type="ORF">M0R45_033727</name>
</gene>
<dbReference type="EMBL" id="JBEDUW010000006">
    <property type="protein sequence ID" value="KAK9925403.1"/>
    <property type="molecule type" value="Genomic_DNA"/>
</dbReference>
<dbReference type="GO" id="GO:0008757">
    <property type="term" value="F:S-adenosylmethionine-dependent methyltransferase activity"/>
    <property type="evidence" value="ECO:0007669"/>
    <property type="project" value="InterPro"/>
</dbReference>
<dbReference type="AlphaFoldDB" id="A0AAW1WLE2"/>
<dbReference type="Pfam" id="PF08241">
    <property type="entry name" value="Methyltransf_11"/>
    <property type="match status" value="1"/>
</dbReference>
<evidence type="ECO:0000256" key="1">
    <source>
        <dbReference type="SAM" id="MobiDB-lite"/>
    </source>
</evidence>
<dbReference type="InterPro" id="IPR029063">
    <property type="entry name" value="SAM-dependent_MTases_sf"/>
</dbReference>
<dbReference type="PANTHER" id="PTHR43036:SF2">
    <property type="entry name" value="OS04G0481300 PROTEIN"/>
    <property type="match status" value="1"/>
</dbReference>
<dbReference type="InterPro" id="IPR013216">
    <property type="entry name" value="Methyltransf_11"/>
</dbReference>
<dbReference type="Gene3D" id="3.40.50.150">
    <property type="entry name" value="Vaccinia Virus protein VP39"/>
    <property type="match status" value="1"/>
</dbReference>
<evidence type="ECO:0000259" key="2">
    <source>
        <dbReference type="Pfam" id="PF08241"/>
    </source>
</evidence>
<comment type="caution">
    <text evidence="3">The sequence shown here is derived from an EMBL/GenBank/DDBJ whole genome shotgun (WGS) entry which is preliminary data.</text>
</comment>
<accession>A0AAW1WLE2</accession>
<sequence>MVTIHPNLKPWHPSMRSNPQSLSPLPSRISCTASSSESNQSTSAAGKIKRLVLPQQGRTKLNTYPDRDFYEYPRFVTHVDDGFISTLTNLYREKLTPNSEILDLMSSWVSHLPKEVKYNKVVGHGLNAQELAKNPRLDYFFVKDLNQDQKLELESSSFDAVLCTVSVQYLQQPEKVFAEVFRVLRPGGVFIVSFSNRLFYEKAITAWRDGSAYSRIQLVVQYFQSVEGFTKAEIVKKLPDAGGGGAESKSPLGWFMGLLGLLSGSDPFYAVLAYKNFKPVYETK</sequence>
<dbReference type="SUPFAM" id="SSF53335">
    <property type="entry name" value="S-adenosyl-L-methionine-dependent methyltransferases"/>
    <property type="match status" value="1"/>
</dbReference>
<evidence type="ECO:0000313" key="3">
    <source>
        <dbReference type="EMBL" id="KAK9925403.1"/>
    </source>
</evidence>
<feature type="compositionally biased region" description="Polar residues" evidence="1">
    <location>
        <begin position="15"/>
        <end position="24"/>
    </location>
</feature>
<feature type="compositionally biased region" description="Low complexity" evidence="1">
    <location>
        <begin position="30"/>
        <end position="45"/>
    </location>
</feature>
<dbReference type="CDD" id="cd02440">
    <property type="entry name" value="AdoMet_MTases"/>
    <property type="match status" value="1"/>
</dbReference>
<keyword evidence="4" id="KW-1185">Reference proteome</keyword>
<feature type="domain" description="Methyltransferase type 11" evidence="2">
    <location>
        <begin position="142"/>
        <end position="192"/>
    </location>
</feature>
<name>A0AAW1WLE2_RUBAR</name>
<evidence type="ECO:0000313" key="4">
    <source>
        <dbReference type="Proteomes" id="UP001457282"/>
    </source>
</evidence>
<protein>
    <recommendedName>
        <fullName evidence="2">Methyltransferase type 11 domain-containing protein</fullName>
    </recommendedName>
</protein>
<reference evidence="3 4" key="1">
    <citation type="journal article" date="2023" name="G3 (Bethesda)">
        <title>A chromosome-length genome assembly and annotation of blackberry (Rubus argutus, cv. 'Hillquist').</title>
        <authorList>
            <person name="Bruna T."/>
            <person name="Aryal R."/>
            <person name="Dudchenko O."/>
            <person name="Sargent D.J."/>
            <person name="Mead D."/>
            <person name="Buti M."/>
            <person name="Cavallini A."/>
            <person name="Hytonen T."/>
            <person name="Andres J."/>
            <person name="Pham M."/>
            <person name="Weisz D."/>
            <person name="Mascagni F."/>
            <person name="Usai G."/>
            <person name="Natali L."/>
            <person name="Bassil N."/>
            <person name="Fernandez G.E."/>
            <person name="Lomsadze A."/>
            <person name="Armour M."/>
            <person name="Olukolu B."/>
            <person name="Poorten T."/>
            <person name="Britton C."/>
            <person name="Davik J."/>
            <person name="Ashrafi H."/>
            <person name="Aiden E.L."/>
            <person name="Borodovsky M."/>
            <person name="Worthington M."/>
        </authorList>
    </citation>
    <scope>NUCLEOTIDE SEQUENCE [LARGE SCALE GENOMIC DNA]</scope>
    <source>
        <strain evidence="3">PI 553951</strain>
    </source>
</reference>
<dbReference type="PANTHER" id="PTHR43036">
    <property type="entry name" value="OSJNBB0011N17.9 PROTEIN"/>
    <property type="match status" value="1"/>
</dbReference>
<organism evidence="3 4">
    <name type="scientific">Rubus argutus</name>
    <name type="common">Southern blackberry</name>
    <dbReference type="NCBI Taxonomy" id="59490"/>
    <lineage>
        <taxon>Eukaryota</taxon>
        <taxon>Viridiplantae</taxon>
        <taxon>Streptophyta</taxon>
        <taxon>Embryophyta</taxon>
        <taxon>Tracheophyta</taxon>
        <taxon>Spermatophyta</taxon>
        <taxon>Magnoliopsida</taxon>
        <taxon>eudicotyledons</taxon>
        <taxon>Gunneridae</taxon>
        <taxon>Pentapetalae</taxon>
        <taxon>rosids</taxon>
        <taxon>fabids</taxon>
        <taxon>Rosales</taxon>
        <taxon>Rosaceae</taxon>
        <taxon>Rosoideae</taxon>
        <taxon>Rosoideae incertae sedis</taxon>
        <taxon>Rubus</taxon>
    </lineage>
</organism>